<dbReference type="Proteomes" id="UP000319801">
    <property type="component" value="Unassembled WGS sequence"/>
</dbReference>
<keyword evidence="3 5" id="KW-1133">Transmembrane helix</keyword>
<protein>
    <submittedName>
        <fullName evidence="6">Solute carrier family 2, facilitated glucose transporter member 9</fullName>
    </submittedName>
</protein>
<dbReference type="GO" id="GO:0046323">
    <property type="term" value="P:D-glucose import"/>
    <property type="evidence" value="ECO:0007669"/>
    <property type="project" value="TreeGrafter"/>
</dbReference>
<evidence type="ECO:0000313" key="7">
    <source>
        <dbReference type="Proteomes" id="UP000319801"/>
    </source>
</evidence>
<keyword evidence="6" id="KW-0762">Sugar transport</keyword>
<keyword evidence="6" id="KW-0813">Transport</keyword>
<evidence type="ECO:0000256" key="5">
    <source>
        <dbReference type="SAM" id="Phobius"/>
    </source>
</evidence>
<dbReference type="EMBL" id="VCAZ01000041">
    <property type="protein sequence ID" value="TSM12506.1"/>
    <property type="molecule type" value="Genomic_DNA"/>
</dbReference>
<dbReference type="InterPro" id="IPR005828">
    <property type="entry name" value="MFS_sugar_transport-like"/>
</dbReference>
<dbReference type="OrthoDB" id="4540492at2759"/>
<keyword evidence="7" id="KW-1185">Reference proteome</keyword>
<organism evidence="6 7">
    <name type="scientific">Bagarius yarrelli</name>
    <name type="common">Goonch</name>
    <name type="synonym">Bagrus yarrelli</name>
    <dbReference type="NCBI Taxonomy" id="175774"/>
    <lineage>
        <taxon>Eukaryota</taxon>
        <taxon>Metazoa</taxon>
        <taxon>Chordata</taxon>
        <taxon>Craniata</taxon>
        <taxon>Vertebrata</taxon>
        <taxon>Euteleostomi</taxon>
        <taxon>Actinopterygii</taxon>
        <taxon>Neopterygii</taxon>
        <taxon>Teleostei</taxon>
        <taxon>Ostariophysi</taxon>
        <taxon>Siluriformes</taxon>
        <taxon>Sisoridae</taxon>
        <taxon>Sisorinae</taxon>
        <taxon>Bagarius</taxon>
    </lineage>
</organism>
<dbReference type="Pfam" id="PF00083">
    <property type="entry name" value="Sugar_tr"/>
    <property type="match status" value="1"/>
</dbReference>
<dbReference type="Gene3D" id="1.20.1250.20">
    <property type="entry name" value="MFS general substrate transporter like domains"/>
    <property type="match status" value="1"/>
</dbReference>
<dbReference type="SUPFAM" id="SSF103473">
    <property type="entry name" value="MFS general substrate transporter"/>
    <property type="match status" value="1"/>
</dbReference>
<dbReference type="InterPro" id="IPR045263">
    <property type="entry name" value="GLUT"/>
</dbReference>
<evidence type="ECO:0000256" key="2">
    <source>
        <dbReference type="ARBA" id="ARBA00022692"/>
    </source>
</evidence>
<dbReference type="GO" id="GO:0055056">
    <property type="term" value="F:D-glucose transmembrane transporter activity"/>
    <property type="evidence" value="ECO:0007669"/>
    <property type="project" value="TreeGrafter"/>
</dbReference>
<accession>A0A556U2N4</accession>
<dbReference type="AlphaFoldDB" id="A0A556U2N4"/>
<evidence type="ECO:0000256" key="4">
    <source>
        <dbReference type="ARBA" id="ARBA00023136"/>
    </source>
</evidence>
<proteinExistence type="predicted"/>
<gene>
    <name evidence="6" type="ORF">Baya_7907</name>
</gene>
<feature type="transmembrane region" description="Helical" evidence="5">
    <location>
        <begin position="170"/>
        <end position="191"/>
    </location>
</feature>
<dbReference type="InterPro" id="IPR036259">
    <property type="entry name" value="MFS_trans_sf"/>
</dbReference>
<comment type="caution">
    <text evidence="6">The sequence shown here is derived from an EMBL/GenBank/DDBJ whole genome shotgun (WGS) entry which is preliminary data.</text>
</comment>
<name>A0A556U2N4_BAGYA</name>
<evidence type="ECO:0000256" key="1">
    <source>
        <dbReference type="ARBA" id="ARBA00004141"/>
    </source>
</evidence>
<keyword evidence="4 5" id="KW-0472">Membrane</keyword>
<dbReference type="PANTHER" id="PTHR23503">
    <property type="entry name" value="SOLUTE CARRIER FAMILY 2"/>
    <property type="match status" value="1"/>
</dbReference>
<dbReference type="GO" id="GO:0070837">
    <property type="term" value="P:dehydroascorbic acid transport"/>
    <property type="evidence" value="ECO:0007669"/>
    <property type="project" value="TreeGrafter"/>
</dbReference>
<feature type="transmembrane region" description="Helical" evidence="5">
    <location>
        <begin position="113"/>
        <end position="135"/>
    </location>
</feature>
<feature type="transmembrane region" description="Helical" evidence="5">
    <location>
        <begin position="31"/>
        <end position="53"/>
    </location>
</feature>
<evidence type="ECO:0000256" key="3">
    <source>
        <dbReference type="ARBA" id="ARBA00022989"/>
    </source>
</evidence>
<dbReference type="GO" id="GO:0005886">
    <property type="term" value="C:plasma membrane"/>
    <property type="evidence" value="ECO:0007669"/>
    <property type="project" value="TreeGrafter"/>
</dbReference>
<sequence length="194" mass="21258">MVGASVGIFVSLGKFVGQLLGIAEILGTEALWPFLLAFTALTALLQLVCLFFLPESPRFLLLDQGDKSGCEKGSHADCRSEVEELLAEQAVLRGVKNHSVLQLLLTRSVRWQLLTIVITFVTLQLCGINAVYLYASDVFHAAGIPEHNLRYVTLGTGLCEFSTAVVCKLLMFRGYMSMSVTLLLLTLTLYLQVS</sequence>
<dbReference type="PANTHER" id="PTHR23503:SF54">
    <property type="entry name" value="MAJOR FACILITATOR SUPERFAMILY (MFS) PROFILE DOMAIN-CONTAINING PROTEIN"/>
    <property type="match status" value="1"/>
</dbReference>
<comment type="subcellular location">
    <subcellularLocation>
        <location evidence="1">Membrane</location>
        <topology evidence="1">Multi-pass membrane protein</topology>
    </subcellularLocation>
</comment>
<reference evidence="6 7" key="1">
    <citation type="journal article" date="2019" name="Genome Biol. Evol.">
        <title>Whole-Genome Sequencing of the Giant Devil Catfish, Bagarius yarrelli.</title>
        <authorList>
            <person name="Jiang W."/>
            <person name="Lv Y."/>
            <person name="Cheng L."/>
            <person name="Yang K."/>
            <person name="Chao B."/>
            <person name="Wang X."/>
            <person name="Li Y."/>
            <person name="Pan X."/>
            <person name="You X."/>
            <person name="Zhang Y."/>
            <person name="Yang J."/>
            <person name="Li J."/>
            <person name="Zhang X."/>
            <person name="Liu S."/>
            <person name="Sun C."/>
            <person name="Yang J."/>
            <person name="Shi Q."/>
        </authorList>
    </citation>
    <scope>NUCLEOTIDE SEQUENCE [LARGE SCALE GENOMIC DNA]</scope>
    <source>
        <strain evidence="6">JWS20170419001</strain>
        <tissue evidence="6">Muscle</tissue>
    </source>
</reference>
<keyword evidence="2 5" id="KW-0812">Transmembrane</keyword>
<evidence type="ECO:0000313" key="6">
    <source>
        <dbReference type="EMBL" id="TSM12506.1"/>
    </source>
</evidence>